<accession>A0A1N5TM65</accession>
<dbReference type="EMBL" id="LT671858">
    <property type="protein sequence ID" value="SIM49158.1"/>
    <property type="molecule type" value="Genomic_DNA"/>
</dbReference>
<proteinExistence type="predicted"/>
<name>A0A1N5TM65_9ARCH</name>
<evidence type="ECO:0000313" key="1">
    <source>
        <dbReference type="EMBL" id="SIM49158.1"/>
    </source>
</evidence>
<evidence type="ECO:0000313" key="2">
    <source>
        <dbReference type="Proteomes" id="UP000195607"/>
    </source>
</evidence>
<gene>
    <name evidence="1" type="ORF">CSP5_0611</name>
</gene>
<sequence>MKRISRKVTDFNGSRYALIPFFVAELYGIEPGSAVEIDTSDQDVLVLKIKKEA</sequence>
<reference evidence="1 2" key="1">
    <citation type="submission" date="2016-04" db="EMBL/GenBank/DDBJ databases">
        <authorList>
            <person name="Evans L.H."/>
            <person name="Alamgir A."/>
            <person name="Owens N."/>
            <person name="Weber N.D."/>
            <person name="Virtaneva K."/>
            <person name="Barbian K."/>
            <person name="Babar A."/>
            <person name="Rosenke K."/>
        </authorList>
    </citation>
    <scope>NUCLEOTIDE SEQUENCE [LARGE SCALE GENOMIC DNA]</scope>
    <source>
        <strain evidence="2">S5(T) (JCM 30642 \VKM B-2941)</strain>
    </source>
</reference>
<dbReference type="AlphaFoldDB" id="A0A1N5TM65"/>
<organism evidence="1 2">
    <name type="scientific">Cuniculiplasma divulgatum</name>
    <dbReference type="NCBI Taxonomy" id="1673428"/>
    <lineage>
        <taxon>Archaea</taxon>
        <taxon>Methanobacteriati</taxon>
        <taxon>Thermoplasmatota</taxon>
        <taxon>Thermoplasmata</taxon>
        <taxon>Thermoplasmatales</taxon>
        <taxon>Cuniculiplasmataceae</taxon>
        <taxon>Cuniculiplasma</taxon>
    </lineage>
</organism>
<protein>
    <submittedName>
        <fullName evidence="1">VapB antitoxin</fullName>
    </submittedName>
</protein>
<dbReference type="Proteomes" id="UP000195607">
    <property type="component" value="Chromosome I"/>
</dbReference>